<organism evidence="15">
    <name type="scientific">Enterobius vermicularis</name>
    <name type="common">Human pinworm</name>
    <dbReference type="NCBI Taxonomy" id="51028"/>
    <lineage>
        <taxon>Eukaryota</taxon>
        <taxon>Metazoa</taxon>
        <taxon>Ecdysozoa</taxon>
        <taxon>Nematoda</taxon>
        <taxon>Chromadorea</taxon>
        <taxon>Rhabditida</taxon>
        <taxon>Spirurina</taxon>
        <taxon>Oxyuridomorpha</taxon>
        <taxon>Oxyuroidea</taxon>
        <taxon>Oxyuridae</taxon>
        <taxon>Enterobius</taxon>
    </lineage>
</organism>
<keyword evidence="5" id="KW-0067">ATP-binding</keyword>
<dbReference type="Proteomes" id="UP000274131">
    <property type="component" value="Unassembled WGS sequence"/>
</dbReference>
<dbReference type="InterPro" id="IPR050122">
    <property type="entry name" value="RTK"/>
</dbReference>
<dbReference type="AlphaFoldDB" id="A0A0N4VFW1"/>
<keyword evidence="8" id="KW-0675">Receptor</keyword>
<keyword evidence="7 10" id="KW-0472">Membrane</keyword>
<feature type="domain" description="Protein kinase" evidence="11">
    <location>
        <begin position="263"/>
        <end position="569"/>
    </location>
</feature>
<evidence type="ECO:0000256" key="7">
    <source>
        <dbReference type="ARBA" id="ARBA00023136"/>
    </source>
</evidence>
<dbReference type="Pfam" id="PF07714">
    <property type="entry name" value="PK_Tyr_Ser-Thr"/>
    <property type="match status" value="1"/>
</dbReference>
<evidence type="ECO:0000259" key="12">
    <source>
        <dbReference type="PROSITE" id="PS50814"/>
    </source>
</evidence>
<dbReference type="STRING" id="51028.A0A0N4VFW1"/>
<dbReference type="InterPro" id="IPR038677">
    <property type="entry name" value="WIF_sf"/>
</dbReference>
<feature type="transmembrane region" description="Helical" evidence="10">
    <location>
        <begin position="141"/>
        <end position="164"/>
    </location>
</feature>
<dbReference type="InterPro" id="IPR000719">
    <property type="entry name" value="Prot_kinase_dom"/>
</dbReference>
<keyword evidence="3" id="KW-0732">Signal</keyword>
<dbReference type="PROSITE" id="PS50814">
    <property type="entry name" value="WIF"/>
    <property type="match status" value="1"/>
</dbReference>
<evidence type="ECO:0000256" key="8">
    <source>
        <dbReference type="ARBA" id="ARBA00023170"/>
    </source>
</evidence>
<dbReference type="GO" id="GO:0010976">
    <property type="term" value="P:positive regulation of neuron projection development"/>
    <property type="evidence" value="ECO:0007669"/>
    <property type="project" value="TreeGrafter"/>
</dbReference>
<dbReference type="OrthoDB" id="6071166at2759"/>
<evidence type="ECO:0000313" key="15">
    <source>
        <dbReference type="WBParaSite" id="EVEC_0000964101-mRNA-1"/>
    </source>
</evidence>
<dbReference type="GO" id="GO:0051897">
    <property type="term" value="P:positive regulation of phosphatidylinositol 3-kinase/protein kinase B signal transduction"/>
    <property type="evidence" value="ECO:0007669"/>
    <property type="project" value="TreeGrafter"/>
</dbReference>
<dbReference type="PRINTS" id="PR00109">
    <property type="entry name" value="TYRKINASE"/>
</dbReference>
<dbReference type="Gene3D" id="2.60.40.2170">
    <property type="entry name" value="Wnt, WIF domain"/>
    <property type="match status" value="1"/>
</dbReference>
<dbReference type="Gene3D" id="1.10.510.10">
    <property type="entry name" value="Transferase(Phosphotransferase) domain 1"/>
    <property type="match status" value="1"/>
</dbReference>
<proteinExistence type="predicted"/>
<evidence type="ECO:0000256" key="4">
    <source>
        <dbReference type="ARBA" id="ARBA00022741"/>
    </source>
</evidence>
<dbReference type="Pfam" id="PF02019">
    <property type="entry name" value="WIF"/>
    <property type="match status" value="1"/>
</dbReference>
<dbReference type="SMART" id="SM00469">
    <property type="entry name" value="WIF"/>
    <property type="match status" value="1"/>
</dbReference>
<evidence type="ECO:0000256" key="9">
    <source>
        <dbReference type="ARBA" id="ARBA00023180"/>
    </source>
</evidence>
<dbReference type="GO" id="GO:0004672">
    <property type="term" value="F:protein kinase activity"/>
    <property type="evidence" value="ECO:0007669"/>
    <property type="project" value="InterPro"/>
</dbReference>
<dbReference type="PANTHER" id="PTHR24416:SF349">
    <property type="entry name" value="TYROSINE-PROTEIN KINASE RYK"/>
    <property type="match status" value="1"/>
</dbReference>
<comment type="subcellular location">
    <subcellularLocation>
        <location evidence="1">Cell membrane</location>
        <topology evidence="1">Single-pass membrane protein</topology>
    </subcellularLocation>
</comment>
<gene>
    <name evidence="13" type="ORF">EVEC_LOCUS9051</name>
</gene>
<dbReference type="GO" id="GO:0007169">
    <property type="term" value="P:cell surface receptor protein tyrosine kinase signaling pathway"/>
    <property type="evidence" value="ECO:0007669"/>
    <property type="project" value="TreeGrafter"/>
</dbReference>
<keyword evidence="14" id="KW-1185">Reference proteome</keyword>
<dbReference type="WBParaSite" id="EVEC_0000964101-mRNA-1">
    <property type="protein sequence ID" value="EVEC_0000964101-mRNA-1"/>
    <property type="gene ID" value="EVEC_0000964101"/>
</dbReference>
<keyword evidence="6 10" id="KW-1133">Transmembrane helix</keyword>
<reference evidence="15" key="1">
    <citation type="submission" date="2017-02" db="UniProtKB">
        <authorList>
            <consortium name="WormBaseParasite"/>
        </authorList>
    </citation>
    <scope>IDENTIFICATION</scope>
</reference>
<dbReference type="InterPro" id="IPR008266">
    <property type="entry name" value="Tyr_kinase_AS"/>
</dbReference>
<dbReference type="InterPro" id="IPR011009">
    <property type="entry name" value="Kinase-like_dom_sf"/>
</dbReference>
<dbReference type="PROSITE" id="PS50011">
    <property type="entry name" value="PROTEIN_KINASE_DOM"/>
    <property type="match status" value="1"/>
</dbReference>
<dbReference type="EMBL" id="UXUI01009780">
    <property type="protein sequence ID" value="VDD94300.1"/>
    <property type="molecule type" value="Genomic_DNA"/>
</dbReference>
<dbReference type="GO" id="GO:0005886">
    <property type="term" value="C:plasma membrane"/>
    <property type="evidence" value="ECO:0007669"/>
    <property type="project" value="UniProtKB-SubCell"/>
</dbReference>
<evidence type="ECO:0000256" key="6">
    <source>
        <dbReference type="ARBA" id="ARBA00022989"/>
    </source>
</evidence>
<dbReference type="InterPro" id="IPR001245">
    <property type="entry name" value="Ser-Thr/Tyr_kinase_cat_dom"/>
</dbReference>
<dbReference type="GO" id="GO:0005524">
    <property type="term" value="F:ATP binding"/>
    <property type="evidence" value="ECO:0007669"/>
    <property type="project" value="UniProtKB-KW"/>
</dbReference>
<keyword evidence="2 10" id="KW-0812">Transmembrane</keyword>
<dbReference type="GO" id="GO:0043235">
    <property type="term" value="C:receptor complex"/>
    <property type="evidence" value="ECO:0007669"/>
    <property type="project" value="TreeGrafter"/>
</dbReference>
<dbReference type="GO" id="GO:0007409">
    <property type="term" value="P:axonogenesis"/>
    <property type="evidence" value="ECO:0007669"/>
    <property type="project" value="TreeGrafter"/>
</dbReference>
<evidence type="ECO:0000256" key="2">
    <source>
        <dbReference type="ARBA" id="ARBA00022692"/>
    </source>
</evidence>
<evidence type="ECO:0000313" key="14">
    <source>
        <dbReference type="Proteomes" id="UP000274131"/>
    </source>
</evidence>
<feature type="domain" description="WIF" evidence="12">
    <location>
        <begin position="1"/>
        <end position="110"/>
    </location>
</feature>
<keyword evidence="4" id="KW-0547">Nucleotide-binding</keyword>
<evidence type="ECO:0000256" key="10">
    <source>
        <dbReference type="SAM" id="Phobius"/>
    </source>
</evidence>
<evidence type="ECO:0000256" key="1">
    <source>
        <dbReference type="ARBA" id="ARBA00004162"/>
    </source>
</evidence>
<accession>A0A0N4VFW1</accession>
<keyword evidence="9" id="KW-0325">Glycoprotein</keyword>
<evidence type="ECO:0000256" key="5">
    <source>
        <dbReference type="ARBA" id="ARBA00022840"/>
    </source>
</evidence>
<evidence type="ECO:0000259" key="11">
    <source>
        <dbReference type="PROSITE" id="PS50011"/>
    </source>
</evidence>
<dbReference type="PROSITE" id="PS00109">
    <property type="entry name" value="PROTEIN_KINASE_TYR"/>
    <property type="match status" value="1"/>
</dbReference>
<dbReference type="PANTHER" id="PTHR24416">
    <property type="entry name" value="TYROSINE-PROTEIN KINASE RECEPTOR"/>
    <property type="match status" value="1"/>
</dbReference>
<name>A0A0N4VFW1_ENTVE</name>
<evidence type="ECO:0000256" key="3">
    <source>
        <dbReference type="ARBA" id="ARBA00022729"/>
    </source>
</evidence>
<evidence type="ECO:0000313" key="13">
    <source>
        <dbReference type="EMBL" id="VDD94300.1"/>
    </source>
</evidence>
<dbReference type="InterPro" id="IPR003306">
    <property type="entry name" value="WIF"/>
</dbReference>
<dbReference type="SUPFAM" id="SSF56112">
    <property type="entry name" value="Protein kinase-like (PK-like)"/>
    <property type="match status" value="1"/>
</dbReference>
<protein>
    <submittedName>
        <fullName evidence="15">Protein kinase domain-containing protein</fullName>
    </submittedName>
</protein>
<reference evidence="13 14" key="2">
    <citation type="submission" date="2018-10" db="EMBL/GenBank/DDBJ databases">
        <authorList>
            <consortium name="Pathogen Informatics"/>
        </authorList>
    </citation>
    <scope>NUCLEOTIDE SEQUENCE [LARGE SCALE GENOMIC DNA]</scope>
</reference>
<sequence>MKYITDGIVNEYSSKFLLRVTENISEVAFTWRSAVAEPKYGYSMHTRPDDGVLPVLRIPRQGFIPNKTEVFIVEYRCSKAGQFEVALFVDIAYPSKINRTSVVLKQQKLCATYDKPVSTGSFYLEYQKNLFSGIALTSENVFYMVIGCILVVVFVIVVILIFYFRSTQNNTPKFRLENVSHSETLQQRMSRNMTTSCVPADSDTFSLLNAHEQRRERYLSTINRLSVMPQLIYDKPYVIDVGSTLNELHVDKNCFEVFTSDIFVLPVHEIEGTFGELKWAIWRKRFGVKNSNLSTDEENDFIDEVLLVKALKVTADARQLNIFLEQSLRFHHVPRFRHLAQVEAAAFNGLYDSRERVVDFPLICYNHQGYGNLKRFLQRCRSGLVEEVQKSTATNFVQTLRTHELVSIGIQILKAVLHLHKYSIIHKDIAARNCLISEISQSPERFFVQLCDSALSKDLFPNDYHCLGDNENRPVKWMAYESLRSNLYTSATDTWSFGVTLWELLSCGQQPYVDADPDEMILLLQQGHRLLQPYNCPDELYHMMLCCWQLDYRDRPTGDQLLKTLQNFMMQLWQFI</sequence>